<dbReference type="SUPFAM" id="SSF55154">
    <property type="entry name" value="CYTH-like phosphatases"/>
    <property type="match status" value="1"/>
</dbReference>
<dbReference type="PANTHER" id="PTHR40114">
    <property type="entry name" value="SLR0698 PROTEIN"/>
    <property type="match status" value="1"/>
</dbReference>
<proteinExistence type="predicted"/>
<dbReference type="EMBL" id="JBHLXD010000066">
    <property type="protein sequence ID" value="MFC0210622.1"/>
    <property type="molecule type" value="Genomic_DNA"/>
</dbReference>
<dbReference type="InterPro" id="IPR023577">
    <property type="entry name" value="CYTH_domain"/>
</dbReference>
<name>A0ABV6DDB0_9HYPH</name>
<dbReference type="CDD" id="cd07891">
    <property type="entry name" value="CYTH-like_CthTTM-like_1"/>
    <property type="match status" value="1"/>
</dbReference>
<dbReference type="InterPro" id="IPR012042">
    <property type="entry name" value="NeuTTM/CthTTM-like"/>
</dbReference>
<dbReference type="SMART" id="SM01118">
    <property type="entry name" value="CYTH"/>
    <property type="match status" value="1"/>
</dbReference>
<dbReference type="PROSITE" id="PS51707">
    <property type="entry name" value="CYTH"/>
    <property type="match status" value="1"/>
</dbReference>
<dbReference type="Pfam" id="PF01928">
    <property type="entry name" value="CYTH"/>
    <property type="match status" value="1"/>
</dbReference>
<gene>
    <name evidence="2" type="ORF">ACFFJ2_19735</name>
</gene>
<feature type="domain" description="CYTH" evidence="1">
    <location>
        <begin position="2"/>
        <end position="148"/>
    </location>
</feature>
<dbReference type="PANTHER" id="PTHR40114:SF1">
    <property type="entry name" value="SLR0698 PROTEIN"/>
    <property type="match status" value="1"/>
</dbReference>
<evidence type="ECO:0000313" key="2">
    <source>
        <dbReference type="EMBL" id="MFC0210622.1"/>
    </source>
</evidence>
<protein>
    <submittedName>
        <fullName evidence="2">CYTH domain-containing protein</fullName>
    </submittedName>
</protein>
<dbReference type="RefSeq" id="WP_261519943.1">
    <property type="nucleotide sequence ID" value="NZ_JAODNW010000007.1"/>
</dbReference>
<accession>A0ABV6DDB0</accession>
<keyword evidence="3" id="KW-1185">Reference proteome</keyword>
<reference evidence="2 3" key="1">
    <citation type="submission" date="2024-09" db="EMBL/GenBank/DDBJ databases">
        <authorList>
            <person name="Sun Q."/>
            <person name="Mori K."/>
        </authorList>
    </citation>
    <scope>NUCLEOTIDE SEQUENCE [LARGE SCALE GENOMIC DNA]</scope>
    <source>
        <strain evidence="2 3">CCM 8543</strain>
    </source>
</reference>
<dbReference type="InterPro" id="IPR033469">
    <property type="entry name" value="CYTH-like_dom_sf"/>
</dbReference>
<sequence>MATEVERKFLVASEAWRREAEEVHTIRQFYLMSAPDRTLRVRLKGGHARLTLKFGGHQRVREEFEFPVPFEEARKMEAFALGNVIEKERHLVRHRGRLYEVDVFGGALSGLVIAELETAETMADEDLPAWLGPEVTGRPAYYNASLALNGLPERAA</sequence>
<dbReference type="PIRSF" id="PIRSF016487">
    <property type="entry name" value="CYTH_UCP016487"/>
    <property type="match status" value="1"/>
</dbReference>
<comment type="caution">
    <text evidence="2">The sequence shown here is derived from an EMBL/GenBank/DDBJ whole genome shotgun (WGS) entry which is preliminary data.</text>
</comment>
<dbReference type="Gene3D" id="2.40.320.10">
    <property type="entry name" value="Hypothetical Protein Pfu-838710-001"/>
    <property type="match status" value="1"/>
</dbReference>
<organism evidence="2 3">
    <name type="scientific">Chelativorans intermedius</name>
    <dbReference type="NCBI Taxonomy" id="515947"/>
    <lineage>
        <taxon>Bacteria</taxon>
        <taxon>Pseudomonadati</taxon>
        <taxon>Pseudomonadota</taxon>
        <taxon>Alphaproteobacteria</taxon>
        <taxon>Hyphomicrobiales</taxon>
        <taxon>Phyllobacteriaceae</taxon>
        <taxon>Chelativorans</taxon>
    </lineage>
</organism>
<dbReference type="Proteomes" id="UP001589755">
    <property type="component" value="Unassembled WGS sequence"/>
</dbReference>
<evidence type="ECO:0000259" key="1">
    <source>
        <dbReference type="PROSITE" id="PS51707"/>
    </source>
</evidence>
<evidence type="ECO:0000313" key="3">
    <source>
        <dbReference type="Proteomes" id="UP001589755"/>
    </source>
</evidence>